<gene>
    <name evidence="3" type="ORF">QBC42DRAFT_266699</name>
</gene>
<comment type="caution">
    <text evidence="3">The sequence shown here is derived from an EMBL/GenBank/DDBJ whole genome shotgun (WGS) entry which is preliminary data.</text>
</comment>
<organism evidence="3 4">
    <name type="scientific">Cladorrhinum samala</name>
    <dbReference type="NCBI Taxonomy" id="585594"/>
    <lineage>
        <taxon>Eukaryota</taxon>
        <taxon>Fungi</taxon>
        <taxon>Dikarya</taxon>
        <taxon>Ascomycota</taxon>
        <taxon>Pezizomycotina</taxon>
        <taxon>Sordariomycetes</taxon>
        <taxon>Sordariomycetidae</taxon>
        <taxon>Sordariales</taxon>
        <taxon>Podosporaceae</taxon>
        <taxon>Cladorrhinum</taxon>
    </lineage>
</organism>
<keyword evidence="2" id="KW-1133">Transmembrane helix</keyword>
<keyword evidence="4" id="KW-1185">Reference proteome</keyword>
<proteinExistence type="predicted"/>
<dbReference type="AlphaFoldDB" id="A0AAV9HTT3"/>
<reference evidence="3" key="2">
    <citation type="submission" date="2023-06" db="EMBL/GenBank/DDBJ databases">
        <authorList>
            <consortium name="Lawrence Berkeley National Laboratory"/>
            <person name="Mondo S.J."/>
            <person name="Hensen N."/>
            <person name="Bonometti L."/>
            <person name="Westerberg I."/>
            <person name="Brannstrom I.O."/>
            <person name="Guillou S."/>
            <person name="Cros-Aarteil S."/>
            <person name="Calhoun S."/>
            <person name="Haridas S."/>
            <person name="Kuo A."/>
            <person name="Pangilinan J."/>
            <person name="Riley R."/>
            <person name="Labutti K."/>
            <person name="Andreopoulos B."/>
            <person name="Lipzen A."/>
            <person name="Chen C."/>
            <person name="Yanf M."/>
            <person name="Daum C."/>
            <person name="Ng V."/>
            <person name="Clum A."/>
            <person name="Steindorff A."/>
            <person name="Ohm R."/>
            <person name="Martin F."/>
            <person name="Silar P."/>
            <person name="Natvig D."/>
            <person name="Lalanne C."/>
            <person name="Gautier V."/>
            <person name="Ament-Velasquez S.L."/>
            <person name="Kruys A."/>
            <person name="Hutchinson M.I."/>
            <person name="Powell A.J."/>
            <person name="Barry K."/>
            <person name="Miller A.N."/>
            <person name="Grigoriev I.V."/>
            <person name="Debuchy R."/>
            <person name="Gladieux P."/>
            <person name="Thoren M.H."/>
            <person name="Johannesson H."/>
        </authorList>
    </citation>
    <scope>NUCLEOTIDE SEQUENCE</scope>
    <source>
        <strain evidence="3">PSN324</strain>
    </source>
</reference>
<name>A0AAV9HTT3_9PEZI</name>
<accession>A0AAV9HTT3</accession>
<reference evidence="3" key="1">
    <citation type="journal article" date="2023" name="Mol. Phylogenet. Evol.">
        <title>Genome-scale phylogeny and comparative genomics of the fungal order Sordariales.</title>
        <authorList>
            <person name="Hensen N."/>
            <person name="Bonometti L."/>
            <person name="Westerberg I."/>
            <person name="Brannstrom I.O."/>
            <person name="Guillou S."/>
            <person name="Cros-Aarteil S."/>
            <person name="Calhoun S."/>
            <person name="Haridas S."/>
            <person name="Kuo A."/>
            <person name="Mondo S."/>
            <person name="Pangilinan J."/>
            <person name="Riley R."/>
            <person name="LaButti K."/>
            <person name="Andreopoulos B."/>
            <person name="Lipzen A."/>
            <person name="Chen C."/>
            <person name="Yan M."/>
            <person name="Daum C."/>
            <person name="Ng V."/>
            <person name="Clum A."/>
            <person name="Steindorff A."/>
            <person name="Ohm R.A."/>
            <person name="Martin F."/>
            <person name="Silar P."/>
            <person name="Natvig D.O."/>
            <person name="Lalanne C."/>
            <person name="Gautier V."/>
            <person name="Ament-Velasquez S.L."/>
            <person name="Kruys A."/>
            <person name="Hutchinson M.I."/>
            <person name="Powell A.J."/>
            <person name="Barry K."/>
            <person name="Miller A.N."/>
            <person name="Grigoriev I.V."/>
            <person name="Debuchy R."/>
            <person name="Gladieux P."/>
            <person name="Hiltunen Thoren M."/>
            <person name="Johannesson H."/>
        </authorList>
    </citation>
    <scope>NUCLEOTIDE SEQUENCE</scope>
    <source>
        <strain evidence="3">PSN324</strain>
    </source>
</reference>
<feature type="transmembrane region" description="Helical" evidence="2">
    <location>
        <begin position="123"/>
        <end position="147"/>
    </location>
</feature>
<evidence type="ECO:0000256" key="2">
    <source>
        <dbReference type="SAM" id="Phobius"/>
    </source>
</evidence>
<evidence type="ECO:0000313" key="3">
    <source>
        <dbReference type="EMBL" id="KAK4462922.1"/>
    </source>
</evidence>
<feature type="region of interest" description="Disordered" evidence="1">
    <location>
        <begin position="162"/>
        <end position="200"/>
    </location>
</feature>
<keyword evidence="2" id="KW-0812">Transmembrane</keyword>
<feature type="transmembrane region" description="Helical" evidence="2">
    <location>
        <begin position="29"/>
        <end position="49"/>
    </location>
</feature>
<evidence type="ECO:0000256" key="1">
    <source>
        <dbReference type="SAM" id="MobiDB-lite"/>
    </source>
</evidence>
<evidence type="ECO:0000313" key="4">
    <source>
        <dbReference type="Proteomes" id="UP001321749"/>
    </source>
</evidence>
<dbReference type="Proteomes" id="UP001321749">
    <property type="component" value="Unassembled WGS sequence"/>
</dbReference>
<feature type="compositionally biased region" description="Basic and acidic residues" evidence="1">
    <location>
        <begin position="162"/>
        <end position="178"/>
    </location>
</feature>
<dbReference type="EMBL" id="MU864965">
    <property type="protein sequence ID" value="KAK4462922.1"/>
    <property type="molecule type" value="Genomic_DNA"/>
</dbReference>
<keyword evidence="2" id="KW-0472">Membrane</keyword>
<sequence length="200" mass="22011">MLLYSSSCQTEPFTRRAITKMRLFGPSPALRLCIVLVAIFIHQAVALPAPSRTVSLVPDGAQNSQPWFIRRRFTLVPVQQPPVNYPTPRNVHEIQILPQSNFNKRHSSLVRRNVFTGAQGVTIGAAIIVTVSVLIGVGIGAIAIFGFEWKKFCCGRSSVRSKKEDSEALVKPPLRNEPRQPTLPPIGIEEEAGGGGKNYR</sequence>
<protein>
    <submittedName>
        <fullName evidence="3">Uncharacterized protein</fullName>
    </submittedName>
</protein>